<evidence type="ECO:0000256" key="2">
    <source>
        <dbReference type="ARBA" id="ARBA00008343"/>
    </source>
</evidence>
<dbReference type="InterPro" id="IPR011257">
    <property type="entry name" value="DNA_glycosylase"/>
</dbReference>
<reference evidence="15" key="3">
    <citation type="submission" date="2020-03" db="EMBL/GenBank/DDBJ databases">
        <title>Sequencing and Assembly of Multiple Reported Metal-Biooxidizing Members of the Extremely Thermoacidophilic Archaeal Family Sulfolobaceae.</title>
        <authorList>
            <person name="Counts J.A."/>
            <person name="Kelly R.M."/>
        </authorList>
    </citation>
    <scope>NUCLEOTIDE SEQUENCE [LARGE SCALE GENOMIC DNA]</scope>
    <source>
        <strain evidence="15">HO1-1</strain>
    </source>
</reference>
<reference evidence="15" key="2">
    <citation type="submission" date="2020-03" db="EMBL/GenBank/DDBJ databases">
        <title>Complete Genome Sequences of Extremely Thermoacidophilic, Metal-Mobilizing Type-Strain Members of the Archaeal Family Sulfolobaceae: Acidianus brierleyi DSM-1651T, Acidianus sulfidivorans DSM-18786T, Metallosphaera hakonensis DSM-7519T, and Metallosphaera prunae DSM-10039T.</title>
        <authorList>
            <person name="Counts J.A."/>
            <person name="Kelly R.M."/>
        </authorList>
    </citation>
    <scope>NUCLEOTIDE SEQUENCE [LARGE SCALE GENOMIC DNA]</scope>
    <source>
        <strain evidence="15">HO1-1</strain>
    </source>
</reference>
<name>A0A2U9IUV3_9CREN</name>
<dbReference type="InterPro" id="IPR004035">
    <property type="entry name" value="Endouclease-III_FeS-bd_BS"/>
</dbReference>
<keyword evidence="9" id="KW-0234">DNA repair</keyword>
<keyword evidence="5" id="KW-0227">DNA damage</keyword>
<evidence type="ECO:0000256" key="3">
    <source>
        <dbReference type="ARBA" id="ARBA00022485"/>
    </source>
</evidence>
<dbReference type="GeneID" id="36835263"/>
<evidence type="ECO:0000256" key="6">
    <source>
        <dbReference type="ARBA" id="ARBA00022801"/>
    </source>
</evidence>
<keyword evidence="14" id="KW-0255">Endonuclease</keyword>
<dbReference type="Pfam" id="PF00730">
    <property type="entry name" value="HhH-GPD"/>
    <property type="match status" value="1"/>
</dbReference>
<evidence type="ECO:0000256" key="1">
    <source>
        <dbReference type="ARBA" id="ARBA00001966"/>
    </source>
</evidence>
<gene>
    <name evidence="14" type="ORF">DFR87_07935</name>
</gene>
<dbReference type="FunFam" id="1.10.340.30:FF:000001">
    <property type="entry name" value="Endonuclease III"/>
    <property type="match status" value="1"/>
</dbReference>
<protein>
    <recommendedName>
        <fullName evidence="12">thymine-DNA glycosylase</fullName>
        <ecNumber evidence="12">3.2.2.29</ecNumber>
    </recommendedName>
</protein>
<keyword evidence="15" id="KW-1185">Reference proteome</keyword>
<evidence type="ECO:0000313" key="14">
    <source>
        <dbReference type="EMBL" id="AWR99627.1"/>
    </source>
</evidence>
<accession>A0A2U9IUV3</accession>
<sequence length="227" mass="25616">MSESGCDPGYIIKKLKQTYKVEPSEFLALEVWYKTRDPFKVLIATILTQNTTDKGAKRAYEELEREVGVTPDKLSSAEIDKIKNCIKSIGLYNNKAKIIKTVSTLIMEQYGGDLENLLDLDQIESRQRLVELPGIGKKTADVVMLTCKGYRVFPVDTHILRVSERLGIKGGYDKVSEFWKESLGSDLLEAHLILITHGRKTCKAINPKCNSCSINDCCRYYAGLRRS</sequence>
<keyword evidence="7" id="KW-0408">Iron</keyword>
<dbReference type="PROSITE" id="PS00764">
    <property type="entry name" value="ENDONUCLEASE_III_1"/>
    <property type="match status" value="1"/>
</dbReference>
<keyword evidence="10" id="KW-0326">Glycosidase</keyword>
<proteinExistence type="inferred from homology"/>
<dbReference type="GO" id="GO:0141016">
    <property type="term" value="F:G/T mismatch-specific thymine-DNA glycosylase activity"/>
    <property type="evidence" value="ECO:0007669"/>
    <property type="project" value="UniProtKB-EC"/>
</dbReference>
<reference evidence="14 15" key="1">
    <citation type="submission" date="2018-05" db="EMBL/GenBank/DDBJ databases">
        <title>Complete Genome Sequences of Extremely Thermoacidophilic, Metal-Mobilizing Type-Strain Members of the Archaeal Family Sulfolobaceae: Acidianus brierleyi DSM-1651T, Acidianus sulfidivorans DSM-18786T, Metallosphaera hakonensis DSM-7519T, and Metallosphaera prunae DSM-10039T.</title>
        <authorList>
            <person name="Counts J.A."/>
            <person name="Kelly R.M."/>
        </authorList>
    </citation>
    <scope>NUCLEOTIDE SEQUENCE [LARGE SCALE GENOMIC DNA]</scope>
    <source>
        <strain evidence="14 15">HO1-1</strain>
    </source>
</reference>
<keyword evidence="14" id="KW-0540">Nuclease</keyword>
<dbReference type="AlphaFoldDB" id="A0A2U9IUV3"/>
<keyword evidence="6" id="KW-0378">Hydrolase</keyword>
<evidence type="ECO:0000259" key="13">
    <source>
        <dbReference type="SMART" id="SM00478"/>
    </source>
</evidence>
<dbReference type="InterPro" id="IPR003651">
    <property type="entry name" value="Endonuclease3_FeS-loop_motif"/>
</dbReference>
<evidence type="ECO:0000256" key="11">
    <source>
        <dbReference type="ARBA" id="ARBA00052915"/>
    </source>
</evidence>
<comment type="similarity">
    <text evidence="2">Belongs to the Nth/MutY family.</text>
</comment>
<dbReference type="SMART" id="SM00525">
    <property type="entry name" value="FES"/>
    <property type="match status" value="1"/>
</dbReference>
<dbReference type="GO" id="GO:0004519">
    <property type="term" value="F:endonuclease activity"/>
    <property type="evidence" value="ECO:0007669"/>
    <property type="project" value="UniProtKB-KW"/>
</dbReference>
<dbReference type="GO" id="GO:0006285">
    <property type="term" value="P:base-excision repair, AP site formation"/>
    <property type="evidence" value="ECO:0007669"/>
    <property type="project" value="TreeGrafter"/>
</dbReference>
<dbReference type="Proteomes" id="UP000247586">
    <property type="component" value="Chromosome"/>
</dbReference>
<evidence type="ECO:0000256" key="5">
    <source>
        <dbReference type="ARBA" id="ARBA00022763"/>
    </source>
</evidence>
<evidence type="ECO:0000313" key="15">
    <source>
        <dbReference type="Proteomes" id="UP000247586"/>
    </source>
</evidence>
<dbReference type="CDD" id="cd00056">
    <property type="entry name" value="ENDO3c"/>
    <property type="match status" value="1"/>
</dbReference>
<dbReference type="SUPFAM" id="SSF48150">
    <property type="entry name" value="DNA-glycosylase"/>
    <property type="match status" value="1"/>
</dbReference>
<dbReference type="SMART" id="SM00478">
    <property type="entry name" value="ENDO3c"/>
    <property type="match status" value="1"/>
</dbReference>
<dbReference type="Gene3D" id="1.10.340.30">
    <property type="entry name" value="Hypothetical protein, domain 2"/>
    <property type="match status" value="1"/>
</dbReference>
<dbReference type="PANTHER" id="PTHR10359">
    <property type="entry name" value="A/G-SPECIFIC ADENINE GLYCOSYLASE/ENDONUCLEASE III"/>
    <property type="match status" value="1"/>
</dbReference>
<dbReference type="PIRSF" id="PIRSF001435">
    <property type="entry name" value="Nth"/>
    <property type="match status" value="1"/>
</dbReference>
<comment type="cofactor">
    <cofactor evidence="1">
        <name>[4Fe-4S] cluster</name>
        <dbReference type="ChEBI" id="CHEBI:49883"/>
    </cofactor>
</comment>
<dbReference type="InterPro" id="IPR023170">
    <property type="entry name" value="HhH_base_excis_C"/>
</dbReference>
<dbReference type="KEGG" id="mhk:DFR87_07935"/>
<organism evidence="14 15">
    <name type="scientific">Metallosphaera hakonensis JCM 8857 = DSM 7519</name>
    <dbReference type="NCBI Taxonomy" id="1293036"/>
    <lineage>
        <taxon>Archaea</taxon>
        <taxon>Thermoproteota</taxon>
        <taxon>Thermoprotei</taxon>
        <taxon>Sulfolobales</taxon>
        <taxon>Sulfolobaceae</taxon>
        <taxon>Metallosphaera</taxon>
    </lineage>
</organism>
<dbReference type="GO" id="GO:0046872">
    <property type="term" value="F:metal ion binding"/>
    <property type="evidence" value="ECO:0007669"/>
    <property type="project" value="UniProtKB-KW"/>
</dbReference>
<dbReference type="PANTHER" id="PTHR10359:SF18">
    <property type="entry name" value="ENDONUCLEASE III"/>
    <property type="match status" value="1"/>
</dbReference>
<dbReference type="RefSeq" id="WP_110369284.1">
    <property type="nucleotide sequence ID" value="NZ_CP029287.2"/>
</dbReference>
<keyword evidence="8" id="KW-0411">Iron-sulfur</keyword>
<dbReference type="GO" id="GO:0051539">
    <property type="term" value="F:4 iron, 4 sulfur cluster binding"/>
    <property type="evidence" value="ECO:0007669"/>
    <property type="project" value="UniProtKB-KW"/>
</dbReference>
<evidence type="ECO:0000256" key="12">
    <source>
        <dbReference type="ARBA" id="ARBA00066769"/>
    </source>
</evidence>
<dbReference type="STRING" id="1293036.GCA_001315825_00127"/>
<dbReference type="OrthoDB" id="19248at2157"/>
<dbReference type="InterPro" id="IPR003265">
    <property type="entry name" value="HhH-GPD_domain"/>
</dbReference>
<keyword evidence="3" id="KW-0004">4Fe-4S</keyword>
<comment type="catalytic activity">
    <reaction evidence="11">
        <text>Hydrolyzes mismatched double-stranded DNA and polynucleotides, releasing free thymine.</text>
        <dbReference type="EC" id="3.2.2.29"/>
    </reaction>
</comment>
<dbReference type="Gene3D" id="1.10.1670.10">
    <property type="entry name" value="Helix-hairpin-Helix base-excision DNA repair enzymes (C-terminal)"/>
    <property type="match status" value="1"/>
</dbReference>
<keyword evidence="4" id="KW-0479">Metal-binding</keyword>
<evidence type="ECO:0000256" key="4">
    <source>
        <dbReference type="ARBA" id="ARBA00022723"/>
    </source>
</evidence>
<dbReference type="EC" id="3.2.2.29" evidence="12"/>
<dbReference type="EMBL" id="CP029287">
    <property type="protein sequence ID" value="AWR99627.1"/>
    <property type="molecule type" value="Genomic_DNA"/>
</dbReference>
<evidence type="ECO:0000256" key="9">
    <source>
        <dbReference type="ARBA" id="ARBA00023204"/>
    </source>
</evidence>
<evidence type="ECO:0000256" key="10">
    <source>
        <dbReference type="ARBA" id="ARBA00023295"/>
    </source>
</evidence>
<feature type="domain" description="HhH-GPD" evidence="13">
    <location>
        <begin position="47"/>
        <end position="200"/>
    </location>
</feature>
<evidence type="ECO:0000256" key="8">
    <source>
        <dbReference type="ARBA" id="ARBA00023014"/>
    </source>
</evidence>
<evidence type="ECO:0000256" key="7">
    <source>
        <dbReference type="ARBA" id="ARBA00023004"/>
    </source>
</evidence>